<evidence type="ECO:0008006" key="4">
    <source>
        <dbReference type="Google" id="ProtNLM"/>
    </source>
</evidence>
<dbReference type="EMBL" id="JADCNM010000449">
    <property type="protein sequence ID" value="KAG0447517.1"/>
    <property type="molecule type" value="Genomic_DNA"/>
</dbReference>
<sequence length="98" mass="10662">MYPKSINFFILLFCKSRIITYGAHEDASPTSVVPRSRSAFLLSVGLSMAHARATPKAEGNDAALEVHRRTWRGSAGVGFFSAEGSSRRRSSAEVGIEM</sequence>
<protein>
    <recommendedName>
        <fullName evidence="4">Secreted protein</fullName>
    </recommendedName>
</protein>
<proteinExistence type="predicted"/>
<dbReference type="AlphaFoldDB" id="A0A835U3Z9"/>
<organism evidence="2 3">
    <name type="scientific">Vanilla planifolia</name>
    <name type="common">Vanilla</name>
    <dbReference type="NCBI Taxonomy" id="51239"/>
    <lineage>
        <taxon>Eukaryota</taxon>
        <taxon>Viridiplantae</taxon>
        <taxon>Streptophyta</taxon>
        <taxon>Embryophyta</taxon>
        <taxon>Tracheophyta</taxon>
        <taxon>Spermatophyta</taxon>
        <taxon>Magnoliopsida</taxon>
        <taxon>Liliopsida</taxon>
        <taxon>Asparagales</taxon>
        <taxon>Orchidaceae</taxon>
        <taxon>Vanilloideae</taxon>
        <taxon>Vanilleae</taxon>
        <taxon>Vanilla</taxon>
    </lineage>
</organism>
<feature type="signal peptide" evidence="1">
    <location>
        <begin position="1"/>
        <end position="22"/>
    </location>
</feature>
<evidence type="ECO:0000256" key="1">
    <source>
        <dbReference type="SAM" id="SignalP"/>
    </source>
</evidence>
<keyword evidence="1" id="KW-0732">Signal</keyword>
<gene>
    <name evidence="2" type="ORF">HPP92_028291</name>
</gene>
<evidence type="ECO:0000313" key="3">
    <source>
        <dbReference type="Proteomes" id="UP000639772"/>
    </source>
</evidence>
<evidence type="ECO:0000313" key="2">
    <source>
        <dbReference type="EMBL" id="KAG0447517.1"/>
    </source>
</evidence>
<feature type="chain" id="PRO_5032385537" description="Secreted protein" evidence="1">
    <location>
        <begin position="23"/>
        <end position="98"/>
    </location>
</feature>
<name>A0A835U3Z9_VANPL</name>
<dbReference type="Proteomes" id="UP000639772">
    <property type="component" value="Unassembled WGS sequence"/>
</dbReference>
<comment type="caution">
    <text evidence="2">The sequence shown here is derived from an EMBL/GenBank/DDBJ whole genome shotgun (WGS) entry which is preliminary data.</text>
</comment>
<accession>A0A835U3Z9</accession>
<reference evidence="2 3" key="1">
    <citation type="journal article" date="2020" name="Nat. Food">
        <title>A phased Vanilla planifolia genome enables genetic improvement of flavour and production.</title>
        <authorList>
            <person name="Hasing T."/>
            <person name="Tang H."/>
            <person name="Brym M."/>
            <person name="Khazi F."/>
            <person name="Huang T."/>
            <person name="Chambers A.H."/>
        </authorList>
    </citation>
    <scope>NUCLEOTIDE SEQUENCE [LARGE SCALE GENOMIC DNA]</scope>
    <source>
        <tissue evidence="2">Leaf</tissue>
    </source>
</reference>